<accession>B7WY30</accession>
<organism evidence="1 2">
    <name type="scientific">Comamonas testosteroni (strain DSM 14576 / KF-1)</name>
    <name type="common">Pseudomonas testosteroni</name>
    <dbReference type="NCBI Taxonomy" id="399795"/>
    <lineage>
        <taxon>Bacteria</taxon>
        <taxon>Pseudomonadati</taxon>
        <taxon>Pseudomonadota</taxon>
        <taxon>Betaproteobacteria</taxon>
        <taxon>Burkholderiales</taxon>
        <taxon>Comamonadaceae</taxon>
        <taxon>Comamonas</taxon>
    </lineage>
</organism>
<protein>
    <submittedName>
        <fullName evidence="1">Uncharacterized protein</fullName>
    </submittedName>
</protein>
<dbReference type="Proteomes" id="UP000003039">
    <property type="component" value="Unassembled WGS sequence"/>
</dbReference>
<dbReference type="EMBL" id="AAUJ02000001">
    <property type="protein sequence ID" value="EED69728.1"/>
    <property type="molecule type" value="Genomic_DNA"/>
</dbReference>
<reference evidence="1 2" key="1">
    <citation type="journal article" date="2004" name="Appl. Environ. Microbiol.">
        <title>Mineralization of individual congeners of linear alkylbenzenesulfonate by defined pairs of heterotrophic bacteria.</title>
        <authorList>
            <person name="Schleheck D."/>
            <person name="Knepper T.P."/>
            <person name="Fischer K."/>
            <person name="Cook A.M."/>
        </authorList>
    </citation>
    <scope>NUCLEOTIDE SEQUENCE [LARGE SCALE GENOMIC DNA]</scope>
    <source>
        <strain evidence="2">DSM 14576 / KF-1</strain>
    </source>
</reference>
<dbReference type="AlphaFoldDB" id="B7WY30"/>
<evidence type="ECO:0000313" key="2">
    <source>
        <dbReference type="Proteomes" id="UP000003039"/>
    </source>
</evidence>
<proteinExistence type="predicted"/>
<comment type="caution">
    <text evidence="1">The sequence shown here is derived from an EMBL/GenBank/DDBJ whole genome shotgun (WGS) entry which is preliminary data.</text>
</comment>
<name>B7WY30_COMTK</name>
<evidence type="ECO:0000313" key="1">
    <source>
        <dbReference type="EMBL" id="EED69728.1"/>
    </source>
</evidence>
<gene>
    <name evidence="1" type="ORF">CtesDRAFT_PD4676</name>
</gene>
<sequence length="54" mass="6326">MNVHENRLKRLWILRKQLLNMNRMSRTCANKNAATAGLPRQSLCQNLFAQVLMK</sequence>